<reference evidence="3 4" key="1">
    <citation type="submission" date="2019-10" db="EMBL/GenBank/DDBJ databases">
        <title>Streptomyces tenebrisbrunneis sp.nov., an endogenous actinomycete isolated from of Lycium ruthenicum.</title>
        <authorList>
            <person name="Ma L."/>
        </authorList>
    </citation>
    <scope>NUCLEOTIDE SEQUENCE [LARGE SCALE GENOMIC DNA]</scope>
    <source>
        <strain evidence="3 4">TRM 66187</strain>
    </source>
</reference>
<feature type="region of interest" description="Disordered" evidence="1">
    <location>
        <begin position="1"/>
        <end position="20"/>
    </location>
</feature>
<accession>A0ABQ7FAL0</accession>
<organism evidence="3 4">
    <name type="scientific">Streptomyces lycii</name>
    <dbReference type="NCBI Taxonomy" id="2654337"/>
    <lineage>
        <taxon>Bacteria</taxon>
        <taxon>Bacillati</taxon>
        <taxon>Actinomycetota</taxon>
        <taxon>Actinomycetes</taxon>
        <taxon>Kitasatosporales</taxon>
        <taxon>Streptomycetaceae</taxon>
        <taxon>Streptomyces</taxon>
    </lineage>
</organism>
<dbReference type="Proteomes" id="UP000621266">
    <property type="component" value="Unassembled WGS sequence"/>
</dbReference>
<evidence type="ECO:0000313" key="3">
    <source>
        <dbReference type="EMBL" id="KAF4405453.1"/>
    </source>
</evidence>
<feature type="compositionally biased region" description="Polar residues" evidence="1">
    <location>
        <begin position="1"/>
        <end position="11"/>
    </location>
</feature>
<protein>
    <recommendedName>
        <fullName evidence="5">Integral membrane protein</fullName>
    </recommendedName>
</protein>
<dbReference type="RefSeq" id="WP_156207758.1">
    <property type="nucleotide sequence ID" value="NZ_WHPN01000419.1"/>
</dbReference>
<feature type="transmembrane region" description="Helical" evidence="2">
    <location>
        <begin position="21"/>
        <end position="43"/>
    </location>
</feature>
<evidence type="ECO:0000313" key="4">
    <source>
        <dbReference type="Proteomes" id="UP000621266"/>
    </source>
</evidence>
<evidence type="ECO:0008006" key="5">
    <source>
        <dbReference type="Google" id="ProtNLM"/>
    </source>
</evidence>
<gene>
    <name evidence="3" type="ORF">GCU69_30185</name>
</gene>
<evidence type="ECO:0000256" key="1">
    <source>
        <dbReference type="SAM" id="MobiDB-lite"/>
    </source>
</evidence>
<keyword evidence="4" id="KW-1185">Reference proteome</keyword>
<name>A0ABQ7FAL0_9ACTN</name>
<keyword evidence="2" id="KW-0812">Transmembrane</keyword>
<feature type="transmembrane region" description="Helical" evidence="2">
    <location>
        <begin position="63"/>
        <end position="83"/>
    </location>
</feature>
<proteinExistence type="predicted"/>
<comment type="caution">
    <text evidence="3">The sequence shown here is derived from an EMBL/GenBank/DDBJ whole genome shotgun (WGS) entry which is preliminary data.</text>
</comment>
<dbReference type="EMBL" id="WHPN01000419">
    <property type="protein sequence ID" value="KAF4405453.1"/>
    <property type="molecule type" value="Genomic_DNA"/>
</dbReference>
<keyword evidence="2" id="KW-0472">Membrane</keyword>
<evidence type="ECO:0000256" key="2">
    <source>
        <dbReference type="SAM" id="Phobius"/>
    </source>
</evidence>
<sequence length="145" mass="14461">MTSKQTSSTDGTRPDGTPRPARLTAAAAVTGAQGAVLAALGGYQLVMTLVGTPDSLRQALTGALTLLLLAALPLAAARGLWLLRRWSRGPAMITQLMAVPVAWTLIGSGGALVAAGIALAVSAAAVLVLVVNPGVTEALGTGPRE</sequence>
<keyword evidence="2" id="KW-1133">Transmembrane helix</keyword>
<feature type="transmembrane region" description="Helical" evidence="2">
    <location>
        <begin position="103"/>
        <end position="131"/>
    </location>
</feature>